<dbReference type="InterPro" id="IPR055312">
    <property type="entry name" value="FBL15-like"/>
</dbReference>
<dbReference type="EMBL" id="JAUUTY010000004">
    <property type="protein sequence ID" value="KAK1646911.1"/>
    <property type="molecule type" value="Genomic_DNA"/>
</dbReference>
<accession>A0AAD8S714</accession>
<proteinExistence type="predicted"/>
<keyword evidence="3" id="KW-1185">Reference proteome</keyword>
<dbReference type="InterPro" id="IPR055411">
    <property type="entry name" value="LRR_FXL15/At3g58940/PEG3-like"/>
</dbReference>
<feature type="domain" description="F-box/LRR-repeat protein 15/At3g58940/PEG3-like LRR" evidence="1">
    <location>
        <begin position="32"/>
        <end position="161"/>
    </location>
</feature>
<evidence type="ECO:0000259" key="1">
    <source>
        <dbReference type="Pfam" id="PF24758"/>
    </source>
</evidence>
<name>A0AAD8S714_LOLMU</name>
<dbReference type="Pfam" id="PF24758">
    <property type="entry name" value="LRR_At5g56370"/>
    <property type="match status" value="1"/>
</dbReference>
<reference evidence="2" key="1">
    <citation type="submission" date="2023-07" db="EMBL/GenBank/DDBJ databases">
        <title>A chromosome-level genome assembly of Lolium multiflorum.</title>
        <authorList>
            <person name="Chen Y."/>
            <person name="Copetti D."/>
            <person name="Kolliker R."/>
            <person name="Studer B."/>
        </authorList>
    </citation>
    <scope>NUCLEOTIDE SEQUENCE</scope>
    <source>
        <strain evidence="2">02402/16</strain>
        <tissue evidence="2">Leaf</tissue>
    </source>
</reference>
<dbReference type="PANTHER" id="PTHR34709:SF61">
    <property type="entry name" value="OS07G0229100 PROTEIN"/>
    <property type="match status" value="1"/>
</dbReference>
<evidence type="ECO:0000313" key="2">
    <source>
        <dbReference type="EMBL" id="KAK1646911.1"/>
    </source>
</evidence>
<sequence>MLQRPAAGAAKADTEPVAEERGDIDLPCFERATSITLKLGFLGLALPSSGVFARLRGLQLVDVRLHGQSGLGELLSSQRCPSLKSVIVRQARGLDSFNIHSESLLNIELSNLHCLQQLTVIAPVLESLRVKNCFTNPLDPDLSVANISAPQLKLLDWMNAYDPSSIQLDNMMHLENLGIKIFILEGEEEAVERNLYCMTLLWRFDHIRTLDLLISYPPDICTAPYLMEHMPKLHITILALGIIADGHCFGASVFDVLMRCRGLKRLDLDFLPRSQLGEQTPCPSGCICDQQPKWKTEELALNCLEEIEIHDMRGTEHEVALVQRLFHWAIVLKRLKIVLHELITESKAKELRQLLLSFSRLDICIDISMFVP</sequence>
<dbReference type="Proteomes" id="UP001231189">
    <property type="component" value="Unassembled WGS sequence"/>
</dbReference>
<dbReference type="AlphaFoldDB" id="A0AAD8S714"/>
<protein>
    <recommendedName>
        <fullName evidence="1">F-box/LRR-repeat protein 15/At3g58940/PEG3-like LRR domain-containing protein</fullName>
    </recommendedName>
</protein>
<gene>
    <name evidence="2" type="ORF">QYE76_064716</name>
</gene>
<evidence type="ECO:0000313" key="3">
    <source>
        <dbReference type="Proteomes" id="UP001231189"/>
    </source>
</evidence>
<dbReference type="PANTHER" id="PTHR34709">
    <property type="entry name" value="OS10G0396666 PROTEIN"/>
    <property type="match status" value="1"/>
</dbReference>
<organism evidence="2 3">
    <name type="scientific">Lolium multiflorum</name>
    <name type="common">Italian ryegrass</name>
    <name type="synonym">Lolium perenne subsp. multiflorum</name>
    <dbReference type="NCBI Taxonomy" id="4521"/>
    <lineage>
        <taxon>Eukaryota</taxon>
        <taxon>Viridiplantae</taxon>
        <taxon>Streptophyta</taxon>
        <taxon>Embryophyta</taxon>
        <taxon>Tracheophyta</taxon>
        <taxon>Spermatophyta</taxon>
        <taxon>Magnoliopsida</taxon>
        <taxon>Liliopsida</taxon>
        <taxon>Poales</taxon>
        <taxon>Poaceae</taxon>
        <taxon>BOP clade</taxon>
        <taxon>Pooideae</taxon>
        <taxon>Poodae</taxon>
        <taxon>Poeae</taxon>
        <taxon>Poeae Chloroplast Group 2 (Poeae type)</taxon>
        <taxon>Loliodinae</taxon>
        <taxon>Loliinae</taxon>
        <taxon>Lolium</taxon>
    </lineage>
</organism>
<comment type="caution">
    <text evidence="2">The sequence shown here is derived from an EMBL/GenBank/DDBJ whole genome shotgun (WGS) entry which is preliminary data.</text>
</comment>